<name>A0A318U6K5_9SPHI</name>
<dbReference type="AlphaFoldDB" id="A0A318U6K5"/>
<dbReference type="OrthoDB" id="9758243at2"/>
<protein>
    <submittedName>
        <fullName evidence="1">Uncharacterized protein</fullName>
    </submittedName>
</protein>
<sequence>MNHLKNGYVEVNSEIYNFWLNEGITFIQMLVVECNEPYEYLEEAAVELIPYKVKPANAPYCYPIQSPDITCVINGIPLIMYMTKKKYIKDVL</sequence>
<dbReference type="EMBL" id="QKLU01000012">
    <property type="protein sequence ID" value="PYF68480.1"/>
    <property type="molecule type" value="Genomic_DNA"/>
</dbReference>
<dbReference type="RefSeq" id="WP_110834736.1">
    <property type="nucleotide sequence ID" value="NZ_QKLU01000012.1"/>
</dbReference>
<accession>A0A318U6K5</accession>
<proteinExistence type="predicted"/>
<reference evidence="1 2" key="1">
    <citation type="submission" date="2018-06" db="EMBL/GenBank/DDBJ databases">
        <title>Genomic Encyclopedia of Archaeal and Bacterial Type Strains, Phase II (KMG-II): from individual species to whole genera.</title>
        <authorList>
            <person name="Goeker M."/>
        </authorList>
    </citation>
    <scope>NUCLEOTIDE SEQUENCE [LARGE SCALE GENOMIC DNA]</scope>
    <source>
        <strain evidence="1 2">DSM 27372</strain>
    </source>
</reference>
<organism evidence="1 2">
    <name type="scientific">Pedobacter nutrimenti</name>
    <dbReference type="NCBI Taxonomy" id="1241337"/>
    <lineage>
        <taxon>Bacteria</taxon>
        <taxon>Pseudomonadati</taxon>
        <taxon>Bacteroidota</taxon>
        <taxon>Sphingobacteriia</taxon>
        <taxon>Sphingobacteriales</taxon>
        <taxon>Sphingobacteriaceae</taxon>
        <taxon>Pedobacter</taxon>
    </lineage>
</organism>
<evidence type="ECO:0000313" key="2">
    <source>
        <dbReference type="Proteomes" id="UP000248198"/>
    </source>
</evidence>
<gene>
    <name evidence="1" type="ORF">B0O44_11267</name>
</gene>
<comment type="caution">
    <text evidence="1">The sequence shown here is derived from an EMBL/GenBank/DDBJ whole genome shotgun (WGS) entry which is preliminary data.</text>
</comment>
<dbReference type="Proteomes" id="UP000248198">
    <property type="component" value="Unassembled WGS sequence"/>
</dbReference>
<keyword evidence="2" id="KW-1185">Reference proteome</keyword>
<evidence type="ECO:0000313" key="1">
    <source>
        <dbReference type="EMBL" id="PYF68480.1"/>
    </source>
</evidence>